<dbReference type="Gene3D" id="3.40.190.10">
    <property type="entry name" value="Periplasmic binding protein-like II"/>
    <property type="match status" value="1"/>
</dbReference>
<feature type="domain" description="Solute-binding protein family 5" evidence="6">
    <location>
        <begin position="89"/>
        <end position="436"/>
    </location>
</feature>
<dbReference type="CDD" id="cd00995">
    <property type="entry name" value="PBP2_NikA_DppA_OppA_like"/>
    <property type="match status" value="1"/>
</dbReference>
<evidence type="ECO:0000256" key="2">
    <source>
        <dbReference type="ARBA" id="ARBA00005695"/>
    </source>
</evidence>
<dbReference type="PROSITE" id="PS01040">
    <property type="entry name" value="SBP_BACTERIAL_5"/>
    <property type="match status" value="1"/>
</dbReference>
<feature type="region of interest" description="Disordered" evidence="4">
    <location>
        <begin position="23"/>
        <end position="42"/>
    </location>
</feature>
<dbReference type="Gene3D" id="3.10.105.10">
    <property type="entry name" value="Dipeptide-binding Protein, Domain 3"/>
    <property type="match status" value="1"/>
</dbReference>
<dbReference type="PANTHER" id="PTHR30290">
    <property type="entry name" value="PERIPLASMIC BINDING COMPONENT OF ABC TRANSPORTER"/>
    <property type="match status" value="1"/>
</dbReference>
<organism evidence="7 8">
    <name type="scientific">Arcanobacterium pinnipediorum</name>
    <dbReference type="NCBI Taxonomy" id="1503041"/>
    <lineage>
        <taxon>Bacteria</taxon>
        <taxon>Bacillati</taxon>
        <taxon>Actinomycetota</taxon>
        <taxon>Actinomycetes</taxon>
        <taxon>Actinomycetales</taxon>
        <taxon>Actinomycetaceae</taxon>
        <taxon>Arcanobacterium</taxon>
    </lineage>
</organism>
<evidence type="ECO:0000256" key="3">
    <source>
        <dbReference type="ARBA" id="ARBA00022729"/>
    </source>
</evidence>
<evidence type="ECO:0000256" key="5">
    <source>
        <dbReference type="SAM" id="SignalP"/>
    </source>
</evidence>
<feature type="signal peptide" evidence="5">
    <location>
        <begin position="1"/>
        <end position="21"/>
    </location>
</feature>
<dbReference type="Proteomes" id="UP001056109">
    <property type="component" value="Chromosome"/>
</dbReference>
<dbReference type="InterPro" id="IPR030678">
    <property type="entry name" value="Peptide/Ni-bd"/>
</dbReference>
<dbReference type="PIRSF" id="PIRSF002741">
    <property type="entry name" value="MppA"/>
    <property type="match status" value="1"/>
</dbReference>
<dbReference type="InterPro" id="IPR000914">
    <property type="entry name" value="SBP_5_dom"/>
</dbReference>
<reference evidence="7" key="1">
    <citation type="submission" date="2022-06" db="EMBL/GenBank/DDBJ databases">
        <title>Complete Genome Sequence of Arcanobacterium pinnipediorum strain DSM 28752 isolated from a harbour seal.</title>
        <authorList>
            <person name="Borowiak M."/>
            <person name="Kreitlow A."/>
            <person name="Alssahen M."/>
            <person name="Malorny B."/>
            <person name="Laemmler C."/>
            <person name="Prenger-Berninghoff E."/>
            <person name="Siebert U."/>
            <person name="Ploetz M."/>
            <person name="Abdulmawjood A."/>
        </authorList>
    </citation>
    <scope>NUCLEOTIDE SEQUENCE</scope>
    <source>
        <strain evidence="7">DSM 28752</strain>
    </source>
</reference>
<dbReference type="PROSITE" id="PS51257">
    <property type="entry name" value="PROKAR_LIPOPROTEIN"/>
    <property type="match status" value="1"/>
</dbReference>
<dbReference type="RefSeq" id="WP_252672544.1">
    <property type="nucleotide sequence ID" value="NZ_CP099547.1"/>
</dbReference>
<dbReference type="InterPro" id="IPR039424">
    <property type="entry name" value="SBP_5"/>
</dbReference>
<evidence type="ECO:0000313" key="8">
    <source>
        <dbReference type="Proteomes" id="UP001056109"/>
    </source>
</evidence>
<protein>
    <submittedName>
        <fullName evidence="7">ABC transporter substrate-binding protein</fullName>
    </submittedName>
</protein>
<proteinExistence type="inferred from homology"/>
<evidence type="ECO:0000259" key="6">
    <source>
        <dbReference type="Pfam" id="PF00496"/>
    </source>
</evidence>
<gene>
    <name evidence="7" type="ORF">NG665_04875</name>
</gene>
<keyword evidence="8" id="KW-1185">Reference proteome</keyword>
<evidence type="ECO:0000256" key="1">
    <source>
        <dbReference type="ARBA" id="ARBA00004193"/>
    </source>
</evidence>
<sequence length="524" mass="56684">MSVKKTRIVATLAATALALSACGGSTTEEKKTEDAMTGPEGPSGVLNVGVAYETTNWSPVHAGSALANGVNWHILEGLYNFNMADYSTHPALAEAAPKEVGELTYEIALRKDAKFSDGTPVKADDVVKSYERNSNEGGLYTPFFKAIKSVTAKDDSTVTVELNYPFAKLEERLALVKVVPAGMSDDELKTMPIGTGPYKFEAAPKEGTPITAVINEHYNGKNPAKLEKIVWNPQKDDSQRLSAALGGTTDVMEAVPAATIPELTSAGWEVKEVDGYNNPFLMFNTTKAPFDKPEVRRALIKAVNTERLIESAVSGKAKPAQSFLPEVNPDFKKPATDMGYSMDDAKKLLDEAGMPTESITLLTTDHPWVANLAPQIKEDWEKLGLTVNIESKASAALYADNADVDNPTYDVILAPGDPSVFGNDAAIFFSWWYGDNAWMHKRSNFANSNPEIYAQIQQLINEADSLAGAEAKAKWGELQDIVAEQAPIFPLFHRAMITAYNPATVDGVDAIATTGLYLLGVTHK</sequence>
<evidence type="ECO:0000256" key="4">
    <source>
        <dbReference type="SAM" id="MobiDB-lite"/>
    </source>
</evidence>
<dbReference type="EMBL" id="CP099547">
    <property type="protein sequence ID" value="USR78729.1"/>
    <property type="molecule type" value="Genomic_DNA"/>
</dbReference>
<dbReference type="Pfam" id="PF00496">
    <property type="entry name" value="SBP_bac_5"/>
    <property type="match status" value="1"/>
</dbReference>
<evidence type="ECO:0000313" key="7">
    <source>
        <dbReference type="EMBL" id="USR78729.1"/>
    </source>
</evidence>
<dbReference type="InterPro" id="IPR023765">
    <property type="entry name" value="SBP_5_CS"/>
</dbReference>
<keyword evidence="3 5" id="KW-0732">Signal</keyword>
<name>A0ABY5AEU2_9ACTO</name>
<dbReference type="SUPFAM" id="SSF53850">
    <property type="entry name" value="Periplasmic binding protein-like II"/>
    <property type="match status" value="1"/>
</dbReference>
<feature type="chain" id="PRO_5046289027" evidence="5">
    <location>
        <begin position="22"/>
        <end position="524"/>
    </location>
</feature>
<accession>A0ABY5AEU2</accession>
<comment type="subcellular location">
    <subcellularLocation>
        <location evidence="1">Cell membrane</location>
        <topology evidence="1">Lipid-anchor</topology>
    </subcellularLocation>
</comment>
<comment type="similarity">
    <text evidence="2">Belongs to the bacterial solute-binding protein 5 family.</text>
</comment>